<feature type="transmembrane region" description="Helical" evidence="6">
    <location>
        <begin position="154"/>
        <end position="172"/>
    </location>
</feature>
<dbReference type="PANTHER" id="PTHR33362">
    <property type="entry name" value="SIALIC ACID TRAP TRANSPORTER PERMEASE PROTEIN SIAT-RELATED"/>
    <property type="match status" value="1"/>
</dbReference>
<feature type="transmembrane region" description="Helical" evidence="6">
    <location>
        <begin position="29"/>
        <end position="47"/>
    </location>
</feature>
<feature type="transmembrane region" description="Helical" evidence="6">
    <location>
        <begin position="254"/>
        <end position="287"/>
    </location>
</feature>
<evidence type="ECO:0000256" key="2">
    <source>
        <dbReference type="ARBA" id="ARBA00022448"/>
    </source>
</evidence>
<sequence>MLTFLGYALIIAFLFLVIRQKLSPFTGLIVVSLAAGALACIANGVPFESLVTWIREGLFYSTSPSGKVALGTVNPTVMILFAILYFSLMMNVGLFDPLCTYLIRKANGDPLKIILVTAFTSSVVTLDGDGTTTILIITSAFLPLYKQMGLKLSNLAMLIILPCGLGNCLPWGGPLARAAAVLNVEVNTLFVAILPILGVSFVYVFCMAYLMGRKERERLGYIPGERAIVTPQQIEDMVTVIQENDREFKRPRLFLFNLALTVSMLITLLAGWASGAIVFMLGTAIALAVNYSATEQRERITANGGDAIAVASIILAAGCFLGIFNGSGMAAAVATSIAGLIPESMGSHTALAFAFLGAIACYALPVDAYYFGILPVVAPIAYQFGITPTEIGVASFMGQALRYASPTVAWLFLLMNRTEMTFGEYQKEFFKWSLPMFGLFIVTAIVTGELPIG</sequence>
<evidence type="ECO:0000256" key="1">
    <source>
        <dbReference type="ARBA" id="ARBA00004141"/>
    </source>
</evidence>
<evidence type="ECO:0000259" key="7">
    <source>
        <dbReference type="Pfam" id="PF03600"/>
    </source>
</evidence>
<dbReference type="InterPro" id="IPR004681">
    <property type="entry name" value="TRAP_DctM"/>
</dbReference>
<name>A0A2Z5ABH3_9PSED</name>
<dbReference type="GO" id="GO:0015137">
    <property type="term" value="F:citrate transmembrane transporter activity"/>
    <property type="evidence" value="ECO:0007669"/>
    <property type="project" value="InterPro"/>
</dbReference>
<feature type="transmembrane region" description="Helical" evidence="6">
    <location>
        <begin position="434"/>
        <end position="452"/>
    </location>
</feature>
<comment type="subcellular location">
    <subcellularLocation>
        <location evidence="1">Membrane</location>
        <topology evidence="1">Multi-pass membrane protein</topology>
    </subcellularLocation>
</comment>
<feature type="transmembrane region" description="Helical" evidence="6">
    <location>
        <begin position="307"/>
        <end position="338"/>
    </location>
</feature>
<feature type="domain" description="Citrate transporter-like" evidence="7">
    <location>
        <begin position="16"/>
        <end position="396"/>
    </location>
</feature>
<gene>
    <name evidence="8" type="ORF">CE139_17050</name>
</gene>
<proteinExistence type="predicted"/>
<keyword evidence="4 6" id="KW-1133">Transmembrane helix</keyword>
<evidence type="ECO:0000313" key="8">
    <source>
        <dbReference type="EMBL" id="AXA67449.1"/>
    </source>
</evidence>
<accession>A0A2Z5ABH3</accession>
<organism evidence="8 9">
    <name type="scientific">Pseudomonas oryzihabitans</name>
    <dbReference type="NCBI Taxonomy" id="47885"/>
    <lineage>
        <taxon>Bacteria</taxon>
        <taxon>Pseudomonadati</taxon>
        <taxon>Pseudomonadota</taxon>
        <taxon>Gammaproteobacteria</taxon>
        <taxon>Pseudomonadales</taxon>
        <taxon>Pseudomonadaceae</taxon>
        <taxon>Pseudomonas</taxon>
    </lineage>
</organism>
<feature type="transmembrane region" description="Helical" evidence="6">
    <location>
        <begin position="192"/>
        <end position="211"/>
    </location>
</feature>
<evidence type="ECO:0000256" key="5">
    <source>
        <dbReference type="ARBA" id="ARBA00023136"/>
    </source>
</evidence>
<evidence type="ECO:0000256" key="6">
    <source>
        <dbReference type="SAM" id="Phobius"/>
    </source>
</evidence>
<feature type="transmembrane region" description="Helical" evidence="6">
    <location>
        <begin position="350"/>
        <end position="371"/>
    </location>
</feature>
<keyword evidence="3 6" id="KW-0812">Transmembrane</keyword>
<evidence type="ECO:0000256" key="3">
    <source>
        <dbReference type="ARBA" id="ARBA00022692"/>
    </source>
</evidence>
<dbReference type="RefSeq" id="WP_208691579.1">
    <property type="nucleotide sequence ID" value="NZ_CP022198.1"/>
</dbReference>
<evidence type="ECO:0000313" key="9">
    <source>
        <dbReference type="Proteomes" id="UP000250579"/>
    </source>
</evidence>
<dbReference type="GO" id="GO:0005886">
    <property type="term" value="C:plasma membrane"/>
    <property type="evidence" value="ECO:0007669"/>
    <property type="project" value="TreeGrafter"/>
</dbReference>
<dbReference type="InterPro" id="IPR014738">
    <property type="entry name" value="Citrate_transporter"/>
</dbReference>
<dbReference type="NCBIfam" id="TIGR00784">
    <property type="entry name" value="citMHS"/>
    <property type="match status" value="1"/>
</dbReference>
<dbReference type="EMBL" id="CP022198">
    <property type="protein sequence ID" value="AXA67449.1"/>
    <property type="molecule type" value="Genomic_DNA"/>
</dbReference>
<evidence type="ECO:0000256" key="4">
    <source>
        <dbReference type="ARBA" id="ARBA00022989"/>
    </source>
</evidence>
<dbReference type="Pfam" id="PF03600">
    <property type="entry name" value="CitMHS"/>
    <property type="match status" value="1"/>
</dbReference>
<reference evidence="8 9" key="1">
    <citation type="submission" date="2017-06" db="EMBL/GenBank/DDBJ databases">
        <title>Evolution towards high GC content and high-temperature stress adaptation in endophytic Pseudomonas oryzihabitans impacted its plant-growth promoting traits.</title>
        <authorList>
            <person name="Nascimento F.X."/>
        </authorList>
    </citation>
    <scope>NUCLEOTIDE SEQUENCE [LARGE SCALE GENOMIC DNA]</scope>
    <source>
        <strain evidence="8 9">MS8</strain>
    </source>
</reference>
<feature type="transmembrane region" description="Helical" evidence="6">
    <location>
        <begin position="68"/>
        <end position="88"/>
    </location>
</feature>
<keyword evidence="5 6" id="KW-0472">Membrane</keyword>
<dbReference type="PANTHER" id="PTHR33362:SF2">
    <property type="entry name" value="TRAP TRANSPORTER LARGE PERMEASE PROTEIN"/>
    <property type="match status" value="1"/>
</dbReference>
<feature type="transmembrane region" description="Helical" evidence="6">
    <location>
        <begin position="391"/>
        <end position="413"/>
    </location>
</feature>
<dbReference type="InterPro" id="IPR004680">
    <property type="entry name" value="Cit_transptr-like_dom"/>
</dbReference>
<keyword evidence="2" id="KW-0813">Transport</keyword>
<dbReference type="AlphaFoldDB" id="A0A2Z5ABH3"/>
<dbReference type="Proteomes" id="UP000250579">
    <property type="component" value="Chromosome"/>
</dbReference>
<protein>
    <submittedName>
        <fullName evidence="8">Citrate transporter</fullName>
    </submittedName>
</protein>